<dbReference type="GO" id="GO:0005829">
    <property type="term" value="C:cytosol"/>
    <property type="evidence" value="ECO:0007669"/>
    <property type="project" value="TreeGrafter"/>
</dbReference>
<dbReference type="Pfam" id="PF16507">
    <property type="entry name" value="HEAT_PSME4_mid"/>
    <property type="match status" value="2"/>
</dbReference>
<evidence type="ECO:0000259" key="2">
    <source>
        <dbReference type="Pfam" id="PF23096"/>
    </source>
</evidence>
<evidence type="ECO:0000259" key="1">
    <source>
        <dbReference type="Pfam" id="PF16507"/>
    </source>
</evidence>
<reference evidence="3" key="1">
    <citation type="journal article" date="2011" name="Genome Res.">
        <title>Deep small RNA sequencing from the nematode Ascaris reveals conservation, functional diversification, and novel developmental profiles.</title>
        <authorList>
            <person name="Wang J."/>
            <person name="Czech B."/>
            <person name="Crunk A."/>
            <person name="Wallace A."/>
            <person name="Mitreva M."/>
            <person name="Hannon G.J."/>
            <person name="Davis R.E."/>
        </authorList>
    </citation>
    <scope>NUCLEOTIDE SEQUENCE</scope>
</reference>
<dbReference type="GO" id="GO:0070628">
    <property type="term" value="F:proteasome binding"/>
    <property type="evidence" value="ECO:0007669"/>
    <property type="project" value="InterPro"/>
</dbReference>
<accession>F1KQW1</accession>
<dbReference type="GO" id="GO:0010499">
    <property type="term" value="P:proteasomal ubiquitin-independent protein catabolic process"/>
    <property type="evidence" value="ECO:0007669"/>
    <property type="project" value="TreeGrafter"/>
</dbReference>
<dbReference type="PANTHER" id="PTHR32170:SF4">
    <property type="entry name" value="DUF3437 DOMAIN-CONTAINING PROTEIN-RELATED"/>
    <property type="match status" value="1"/>
</dbReference>
<feature type="domain" description="Proteasome activator Blm10 middle HEAT repeats region" evidence="1">
    <location>
        <begin position="316"/>
        <end position="453"/>
    </location>
</feature>
<dbReference type="InterPro" id="IPR035309">
    <property type="entry name" value="PSME4"/>
</dbReference>
<feature type="domain" description="Proteasome activator complex subunit 4-like HEAT repeat-like" evidence="2">
    <location>
        <begin position="1220"/>
        <end position="1509"/>
    </location>
</feature>
<sequence>MPRYVLTSAEGYLRDKAKYQRTKRELSFLPFYEILNSDASEWLEQIKAGLAASTCVYAADYGLTFWLNQLKYYLDTFYLRFHHEDHIRLIRFAYSLILEKDLNHRIIHKACSLIKSLINEEILNRKHMTLEWRPLYKLYTEVAYGRNERNLDAGVLKDVAFTVKEFFPLSATSEVLAEIRPYVDVWNDYTMERFIGLFAAFVPLKMSIDEHNKYGAALWFDELWYFYNLVEMNSSWECRIQCIFSAISEYCPGYIDWTPKHTIIFSKLLRTLNLSVRDGKVSVGDGTGMGSETAGAEWIVWMLGGPNDSAEKHLFRVIRCIESFLHPLHDGVHTVTLQSFLAALVNEMVRRVRIERVRKKTKHKVPEWMRLTDKQIESFVSMLLPSVIYSAFSTVESSLPSCILRYLAFLAPNLVLPRVLDLVYPSLSTITEPNRLKQSLECLVEICVPLVRDNGEFEYCNFNTCKRQWITEFRDSSGVCTETAMARRKLKTSTKISTESVEVKRAHKVREPLRKHAVVLLDALVSAIDINDVVKLSLAFRIIATFFTLFPIVDSSNAPNNQQYGVLTEEEKSLCALTATIPGIITKLLDRVLTLISQLATAVPKDSTTCLDSICDVSGDVGFGGEDELLVNLRIQSTFRSLLNNSSPAIVELVAEQIYHFAKTTPMENAVAADALCVLVQECTYASPEKYFPLYLNHVMKNLNELSWEEKKHLEVLDPATMWYIFLGMVLFSVPSEIILKYREECVEIHKRAISVTCGNAYKAACWSLTNILTTLTEVYPLSEQDREFESGRPLNKSLSIRNWASPVAKDTVKMKWHIPDDEELLFAERLIEDFVYKEIRELQSPERLDKKSIKRSLYIIEKLLFCVGKRLPNFTSRTISLAETDVPTNPRVLSAMPPGMKTFSLNGENVREVVRETMHNLMLYSLRVHQDPSMNLERVISILHLLTTRGSISRFRQKRDEAGVNCEDPIRGRRAELYGNLEDRVFSLQKDIRPKSSKFTSSHLEVMKDLVLLGTNFFTKVRIAAQAVLFRMLSKFPNAKAQIVNDIVRYLDPSTNACHEEMKGALYMLIKGGFVVSSVLSVRCRCWLAIANIKHLEKPSIIALVERAYSLVSVEQWSPAKNIVSENLRSSALHLFGHANPDDKSLREYRARACNELVAESKAKFEERMARQQRWTASLRRGLIATCYNKGQLHHWRNVDCARWFLLSLHRSNFDVAALKVFLLMLTDDRAEWRQSAAECVSGWLAWNKPKSIRIFWTPPKKVQERGNRHACGLRTDNLCIVYDEDDLPKDDSSWNRTIFVSKPHWGAYQWPRKLSITAPFYKQNELKRPFDKLTAIEKVVIGTLLDAGVFKQWHSILLKEKEDNDEFSNNEFLLIKYLFRNYNTIMLPLLKSLLEDIMKKVEKNGEGFLSTRAKKRLAAVYCAGLIRGSRNWSYSELSKMWAWLKPLMVTQIEGLTSETVDHWEAALKLCFDCTDPRRLHWLVEGIFEVASKPSPTAWHTCLRLNFISYISTCASWRTTLLLRRALKIASSLAHTASLATERTEIARILSFPAVFAFAAGNQNNIPRRFAIPGLDEMLRLFKEETKVLIESAAASTTVLEGHHDKGHTVSRPINVAIRIKSGALKDPKRLLGMKTLLEFLNTYYSTAFVGLSPSVIALFPLVTHLANEETAE</sequence>
<dbReference type="GO" id="GO:0000502">
    <property type="term" value="C:proteasome complex"/>
    <property type="evidence" value="ECO:0007669"/>
    <property type="project" value="UniProtKB-KW"/>
</dbReference>
<dbReference type="GO" id="GO:0016504">
    <property type="term" value="F:peptidase activator activity"/>
    <property type="evidence" value="ECO:0007669"/>
    <property type="project" value="InterPro"/>
</dbReference>
<dbReference type="InterPro" id="IPR055455">
    <property type="entry name" value="HEAT_PSME4"/>
</dbReference>
<name>F1KQW1_ASCSU</name>
<protein>
    <submittedName>
        <fullName evidence="3">Proteasome activator complex subunit 4</fullName>
    </submittedName>
</protein>
<dbReference type="SUPFAM" id="SSF48371">
    <property type="entry name" value="ARM repeat"/>
    <property type="match status" value="1"/>
</dbReference>
<dbReference type="PANTHER" id="PTHR32170">
    <property type="entry name" value="PROTEASOME ACTIVATOR COMPLEX SUBUNIT 4"/>
    <property type="match status" value="1"/>
</dbReference>
<keyword evidence="3" id="KW-0647">Proteasome</keyword>
<feature type="domain" description="Proteasome activator Blm10 middle HEAT repeats region" evidence="1">
    <location>
        <begin position="513"/>
        <end position="845"/>
    </location>
</feature>
<evidence type="ECO:0000313" key="3">
    <source>
        <dbReference type="EMBL" id="ADY40265.1"/>
    </source>
</evidence>
<dbReference type="GO" id="GO:0005634">
    <property type="term" value="C:nucleus"/>
    <property type="evidence" value="ECO:0007669"/>
    <property type="project" value="TreeGrafter"/>
</dbReference>
<proteinExistence type="evidence at transcript level"/>
<dbReference type="Pfam" id="PF23096">
    <property type="entry name" value="HEAT_PSME4"/>
    <property type="match status" value="1"/>
</dbReference>
<dbReference type="EMBL" id="JI164400">
    <property type="protein sequence ID" value="ADY40265.1"/>
    <property type="molecule type" value="mRNA"/>
</dbReference>
<dbReference type="InterPro" id="IPR016024">
    <property type="entry name" value="ARM-type_fold"/>
</dbReference>
<organism evidence="3">
    <name type="scientific">Ascaris suum</name>
    <name type="common">Pig roundworm</name>
    <name type="synonym">Ascaris lumbricoides</name>
    <dbReference type="NCBI Taxonomy" id="6253"/>
    <lineage>
        <taxon>Eukaryota</taxon>
        <taxon>Metazoa</taxon>
        <taxon>Ecdysozoa</taxon>
        <taxon>Nematoda</taxon>
        <taxon>Chromadorea</taxon>
        <taxon>Rhabditida</taxon>
        <taxon>Spirurina</taxon>
        <taxon>Ascaridomorpha</taxon>
        <taxon>Ascaridoidea</taxon>
        <taxon>Ascarididae</taxon>
        <taxon>Ascaris</taxon>
    </lineage>
</organism>
<dbReference type="InterPro" id="IPR032430">
    <property type="entry name" value="Blm10_mid"/>
</dbReference>